<protein>
    <submittedName>
        <fullName evidence="1">Uncharacterized protein</fullName>
    </submittedName>
</protein>
<keyword evidence="2" id="KW-1185">Reference proteome</keyword>
<name>A0ABX6P2X8_9BURK</name>
<organism evidence="1 2">
    <name type="scientific">Ramlibacter terrae</name>
    <dbReference type="NCBI Taxonomy" id="2732511"/>
    <lineage>
        <taxon>Bacteria</taxon>
        <taxon>Pseudomonadati</taxon>
        <taxon>Pseudomonadota</taxon>
        <taxon>Betaproteobacteria</taxon>
        <taxon>Burkholderiales</taxon>
        <taxon>Comamonadaceae</taxon>
        <taxon>Ramlibacter</taxon>
    </lineage>
</organism>
<proteinExistence type="predicted"/>
<evidence type="ECO:0000313" key="1">
    <source>
        <dbReference type="EMBL" id="QJW83341.1"/>
    </source>
</evidence>
<dbReference type="EMBL" id="CP053418">
    <property type="protein sequence ID" value="QJW83341.1"/>
    <property type="molecule type" value="Genomic_DNA"/>
</dbReference>
<evidence type="ECO:0000313" key="2">
    <source>
        <dbReference type="Proteomes" id="UP000500826"/>
    </source>
</evidence>
<reference evidence="1 2" key="2">
    <citation type="submission" date="2020-05" db="EMBL/GenBank/DDBJ databases">
        <authorList>
            <person name="Khan S.A."/>
            <person name="Jeon C.O."/>
            <person name="Chun B.H."/>
        </authorList>
    </citation>
    <scope>NUCLEOTIDE SEQUENCE [LARGE SCALE GENOMIC DNA]</scope>
    <source>
        <strain evidence="1 2">H242</strain>
    </source>
</reference>
<accession>A0ABX6P2X8</accession>
<sequence length="64" mass="6572">MPIAAPLADLVLGLAHASAGAGKLEASALRFTQGELVLEIAHRPWPACRPAATACGRRAPNSRA</sequence>
<dbReference type="Proteomes" id="UP000500826">
    <property type="component" value="Chromosome"/>
</dbReference>
<reference evidence="1 2" key="1">
    <citation type="submission" date="2020-05" db="EMBL/GenBank/DDBJ databases">
        <title>Ramlibacter rhizophilus sp. nov., isolated from rhizosphere soil of national flower Mugunghwa from South Korea.</title>
        <authorList>
            <person name="Zheng-Fei Y."/>
            <person name="Huan T."/>
        </authorList>
    </citation>
    <scope>NUCLEOTIDE SEQUENCE [LARGE SCALE GENOMIC DNA]</scope>
    <source>
        <strain evidence="1 2">H242</strain>
    </source>
</reference>
<gene>
    <name evidence="1" type="ORF">HK414_01265</name>
</gene>